<accession>A0ABV0SEX5</accession>
<reference evidence="3 4" key="1">
    <citation type="submission" date="2021-06" db="EMBL/GenBank/DDBJ databases">
        <authorList>
            <person name="Palmer J.M."/>
        </authorList>
    </citation>
    <scope>NUCLEOTIDE SEQUENCE [LARGE SCALE GENOMIC DNA]</scope>
    <source>
        <strain evidence="3 4">XC_2019</strain>
        <tissue evidence="3">Muscle</tissue>
    </source>
</reference>
<dbReference type="PANTHER" id="PTHR23310">
    <property type="entry name" value="ACYL-COA-BINDING PROTEIN, ACBP"/>
    <property type="match status" value="1"/>
</dbReference>
<keyword evidence="1" id="KW-0446">Lipid-binding</keyword>
<evidence type="ECO:0000313" key="4">
    <source>
        <dbReference type="Proteomes" id="UP001434883"/>
    </source>
</evidence>
<keyword evidence="4" id="KW-1185">Reference proteome</keyword>
<proteinExistence type="predicted"/>
<dbReference type="Gene3D" id="1.20.80.10">
    <property type="match status" value="1"/>
</dbReference>
<feature type="domain" description="ACB" evidence="2">
    <location>
        <begin position="1"/>
        <end position="82"/>
    </location>
</feature>
<dbReference type="PANTHER" id="PTHR23310:SF53">
    <property type="entry name" value="ACYL-COA-BINDING DOMAIN-CONTAINING PROTEIN 4"/>
    <property type="match status" value="1"/>
</dbReference>
<dbReference type="InterPro" id="IPR000582">
    <property type="entry name" value="Acyl-CoA-binding_protein"/>
</dbReference>
<sequence>MRPEGESQRPSYEVMLRFYSLYKQAVCGPCMVPRPGFWDPVGRYKWSVCCLDCSNVIHTMPMDETTAPFFHHFEPLYRVIDDMPLPPASLFNLIKGGLVPALSAQGYLCFVEMLFGPKLSKVFSDPAMELNMPDDEHLPPTNNVPKGTAGLELDVKSSPVLMSLLVS</sequence>
<dbReference type="PRINTS" id="PR00689">
    <property type="entry name" value="ACOABINDINGP"/>
</dbReference>
<dbReference type="Pfam" id="PF00887">
    <property type="entry name" value="ACBP"/>
    <property type="match status" value="1"/>
</dbReference>
<dbReference type="InterPro" id="IPR035984">
    <property type="entry name" value="Acyl-CoA-binding_sf"/>
</dbReference>
<organism evidence="3 4">
    <name type="scientific">Xenoophorus captivus</name>
    <dbReference type="NCBI Taxonomy" id="1517983"/>
    <lineage>
        <taxon>Eukaryota</taxon>
        <taxon>Metazoa</taxon>
        <taxon>Chordata</taxon>
        <taxon>Craniata</taxon>
        <taxon>Vertebrata</taxon>
        <taxon>Euteleostomi</taxon>
        <taxon>Actinopterygii</taxon>
        <taxon>Neopterygii</taxon>
        <taxon>Teleostei</taxon>
        <taxon>Neoteleostei</taxon>
        <taxon>Acanthomorphata</taxon>
        <taxon>Ovalentaria</taxon>
        <taxon>Atherinomorphae</taxon>
        <taxon>Cyprinodontiformes</taxon>
        <taxon>Goodeidae</taxon>
        <taxon>Xenoophorus</taxon>
    </lineage>
</organism>
<dbReference type="SUPFAM" id="SSF47027">
    <property type="entry name" value="Acyl-CoA binding protein"/>
    <property type="match status" value="1"/>
</dbReference>
<protein>
    <recommendedName>
        <fullName evidence="2">ACB domain-containing protein</fullName>
    </recommendedName>
</protein>
<dbReference type="PROSITE" id="PS51228">
    <property type="entry name" value="ACB_2"/>
    <property type="match status" value="1"/>
</dbReference>
<evidence type="ECO:0000313" key="3">
    <source>
        <dbReference type="EMBL" id="MEQ2218153.1"/>
    </source>
</evidence>
<gene>
    <name evidence="3" type="ORF">XENOCAPTIV_030248</name>
</gene>
<comment type="caution">
    <text evidence="3">The sequence shown here is derived from an EMBL/GenBank/DDBJ whole genome shotgun (WGS) entry which is preliminary data.</text>
</comment>
<dbReference type="EMBL" id="JAHRIN010076544">
    <property type="protein sequence ID" value="MEQ2218153.1"/>
    <property type="molecule type" value="Genomic_DNA"/>
</dbReference>
<evidence type="ECO:0000259" key="2">
    <source>
        <dbReference type="PROSITE" id="PS51228"/>
    </source>
</evidence>
<dbReference type="InterPro" id="IPR014352">
    <property type="entry name" value="FERM/acyl-CoA-bd_prot_sf"/>
</dbReference>
<name>A0ABV0SEX5_9TELE</name>
<dbReference type="Proteomes" id="UP001434883">
    <property type="component" value="Unassembled WGS sequence"/>
</dbReference>
<evidence type="ECO:0000256" key="1">
    <source>
        <dbReference type="ARBA" id="ARBA00023121"/>
    </source>
</evidence>